<dbReference type="InterPro" id="IPR037294">
    <property type="entry name" value="ABC_BtuC-like"/>
</dbReference>
<organism evidence="9 10">
    <name type="scientific">Thermaerobacter composti</name>
    <dbReference type="NCBI Taxonomy" id="554949"/>
    <lineage>
        <taxon>Bacteria</taxon>
        <taxon>Bacillati</taxon>
        <taxon>Bacillota</taxon>
        <taxon>Clostridia</taxon>
        <taxon>Eubacteriales</taxon>
        <taxon>Clostridiales Family XVII. Incertae Sedis</taxon>
        <taxon>Thermaerobacter</taxon>
    </lineage>
</organism>
<evidence type="ECO:0000256" key="3">
    <source>
        <dbReference type="ARBA" id="ARBA00022448"/>
    </source>
</evidence>
<name>A0ABZ0QR59_9FIRM</name>
<feature type="transmembrane region" description="Helical" evidence="8">
    <location>
        <begin position="6"/>
        <end position="27"/>
    </location>
</feature>
<dbReference type="PANTHER" id="PTHR30472">
    <property type="entry name" value="FERRIC ENTEROBACTIN TRANSPORT SYSTEM PERMEASE PROTEIN"/>
    <property type="match status" value="1"/>
</dbReference>
<feature type="transmembrane region" description="Helical" evidence="8">
    <location>
        <begin position="39"/>
        <end position="58"/>
    </location>
</feature>
<keyword evidence="3" id="KW-0813">Transport</keyword>
<evidence type="ECO:0000256" key="2">
    <source>
        <dbReference type="ARBA" id="ARBA00007935"/>
    </source>
</evidence>
<dbReference type="PANTHER" id="PTHR30472:SF19">
    <property type="entry name" value="PETROBACTIN IMPORT SYSTEM PERMEASE PROTEIN YCLO"/>
    <property type="match status" value="1"/>
</dbReference>
<feature type="transmembrane region" description="Helical" evidence="8">
    <location>
        <begin position="264"/>
        <end position="284"/>
    </location>
</feature>
<dbReference type="Gene3D" id="1.10.3470.10">
    <property type="entry name" value="ABC transporter involved in vitamin B12 uptake, BtuC"/>
    <property type="match status" value="1"/>
</dbReference>
<proteinExistence type="inferred from homology"/>
<sequence>MKPAERTIWLLAALVLIAVGVFLFGDMGSHWRYILSRRAVKVAAMVISAVAIGVSTLAFQTVVQNRILTPGVVGLDSLYLFIQTAATFVGGRYLAALADPQANFFASLAVMVLFALGLYRLVFGRHLQDVYRLLLVGMVLGTFWGSLTTFMQVLIDPNEFLQLQGRMFASPSRVNADLLLPAALLVAGLVADLVRTHRYLDVLTLGRDVAMTLGVDYQSQVRRWLVDIAALTSVATALIGPMTFLGLIAANLGYQLVKHWRHGLLFHAVALVSVAIVVGGQWAVERVLEFSTPLSVVIQLVGGVYFLFLLTKERVVW</sequence>
<reference evidence="9 10" key="1">
    <citation type="submission" date="2023-08" db="EMBL/GenBank/DDBJ databases">
        <title>Genome sequence of Thermaerobacter compostii strain Ins1, a spore-forming filamentous bacterium isolated from a deep geothermal reservoir.</title>
        <authorList>
            <person name="Bregnard D."/>
            <person name="Gonzalez D."/>
            <person name="Junier P."/>
        </authorList>
    </citation>
    <scope>NUCLEOTIDE SEQUENCE [LARGE SCALE GENOMIC DNA]</scope>
    <source>
        <strain evidence="9 10">Ins1</strain>
    </source>
</reference>
<gene>
    <name evidence="9" type="ORF">Q5761_03600</name>
</gene>
<keyword evidence="4" id="KW-1003">Cell membrane</keyword>
<dbReference type="InterPro" id="IPR000522">
    <property type="entry name" value="ABC_transptr_permease_BtuC"/>
</dbReference>
<keyword evidence="10" id="KW-1185">Reference proteome</keyword>
<dbReference type="RefSeq" id="WP_318751247.1">
    <property type="nucleotide sequence ID" value="NZ_CP132508.1"/>
</dbReference>
<feature type="transmembrane region" description="Helical" evidence="8">
    <location>
        <begin position="78"/>
        <end position="95"/>
    </location>
</feature>
<evidence type="ECO:0000313" key="9">
    <source>
        <dbReference type="EMBL" id="WPD19759.1"/>
    </source>
</evidence>
<comment type="similarity">
    <text evidence="2">Belongs to the binding-protein-dependent transport system permease family. FecCD subfamily.</text>
</comment>
<keyword evidence="7 8" id="KW-0472">Membrane</keyword>
<evidence type="ECO:0000256" key="1">
    <source>
        <dbReference type="ARBA" id="ARBA00004651"/>
    </source>
</evidence>
<dbReference type="EMBL" id="CP132508">
    <property type="protein sequence ID" value="WPD19759.1"/>
    <property type="molecule type" value="Genomic_DNA"/>
</dbReference>
<evidence type="ECO:0000256" key="8">
    <source>
        <dbReference type="SAM" id="Phobius"/>
    </source>
</evidence>
<accession>A0ABZ0QR59</accession>
<dbReference type="Pfam" id="PF01032">
    <property type="entry name" value="FecCD"/>
    <property type="match status" value="1"/>
</dbReference>
<feature type="transmembrane region" description="Helical" evidence="8">
    <location>
        <begin position="290"/>
        <end position="310"/>
    </location>
</feature>
<feature type="transmembrane region" description="Helical" evidence="8">
    <location>
        <begin position="134"/>
        <end position="155"/>
    </location>
</feature>
<evidence type="ECO:0000256" key="7">
    <source>
        <dbReference type="ARBA" id="ARBA00023136"/>
    </source>
</evidence>
<protein>
    <submittedName>
        <fullName evidence="9">Iron chelate uptake ABC transporter family permease subunit</fullName>
    </submittedName>
</protein>
<comment type="subcellular location">
    <subcellularLocation>
        <location evidence="1">Cell membrane</location>
        <topology evidence="1">Multi-pass membrane protein</topology>
    </subcellularLocation>
</comment>
<feature type="transmembrane region" description="Helical" evidence="8">
    <location>
        <begin position="228"/>
        <end position="252"/>
    </location>
</feature>
<evidence type="ECO:0000256" key="5">
    <source>
        <dbReference type="ARBA" id="ARBA00022692"/>
    </source>
</evidence>
<evidence type="ECO:0000256" key="6">
    <source>
        <dbReference type="ARBA" id="ARBA00022989"/>
    </source>
</evidence>
<evidence type="ECO:0000313" key="10">
    <source>
        <dbReference type="Proteomes" id="UP001304683"/>
    </source>
</evidence>
<evidence type="ECO:0000256" key="4">
    <source>
        <dbReference type="ARBA" id="ARBA00022475"/>
    </source>
</evidence>
<keyword evidence="5 8" id="KW-0812">Transmembrane</keyword>
<keyword evidence="6 8" id="KW-1133">Transmembrane helix</keyword>
<dbReference type="CDD" id="cd06550">
    <property type="entry name" value="TM_ABC_iron-siderophores_like"/>
    <property type="match status" value="1"/>
</dbReference>
<dbReference type="SUPFAM" id="SSF81345">
    <property type="entry name" value="ABC transporter involved in vitamin B12 uptake, BtuC"/>
    <property type="match status" value="1"/>
</dbReference>
<dbReference type="Proteomes" id="UP001304683">
    <property type="component" value="Chromosome"/>
</dbReference>
<feature type="transmembrane region" description="Helical" evidence="8">
    <location>
        <begin position="102"/>
        <end position="122"/>
    </location>
</feature>